<evidence type="ECO:0000256" key="1">
    <source>
        <dbReference type="SAM" id="MobiDB-lite"/>
    </source>
</evidence>
<organism evidence="2 3">
    <name type="scientific">Natronomonas pharaonis (strain ATCC 35678 / DSM 2160 / CIP 103997 / JCM 8858 / NBRC 14720 / NCIMB 2260 / Gabara)</name>
    <name type="common">Halobacterium pharaonis</name>
    <dbReference type="NCBI Taxonomy" id="348780"/>
    <lineage>
        <taxon>Archaea</taxon>
        <taxon>Methanobacteriati</taxon>
        <taxon>Methanobacteriota</taxon>
        <taxon>Stenosarchaea group</taxon>
        <taxon>Halobacteria</taxon>
        <taxon>Halobacteriales</taxon>
        <taxon>Natronomonadaceae</taxon>
        <taxon>Natronomonas</taxon>
    </lineage>
</organism>
<reference evidence="2 3" key="1">
    <citation type="journal article" date="2005" name="Genome Res.">
        <title>Living with two extremes: conclusions from the genome sequence of Natronomonas pharaonis.</title>
        <authorList>
            <person name="Falb M."/>
            <person name="Pfeiffer F."/>
            <person name="Palm P."/>
            <person name="Rodewald K."/>
            <person name="Hickmann V."/>
            <person name="Tittor J."/>
            <person name="Oesterhelt D."/>
        </authorList>
    </citation>
    <scope>NUCLEOTIDE SEQUENCE [LARGE SCALE GENOMIC DNA]</scope>
    <source>
        <strain evidence="3">ATCC 35678 / DSM 2160 / CIP 103997 / JCM 8858 / NBRC 14720 / NCIMB 2260 / Gabara</strain>
    </source>
</reference>
<protein>
    <submittedName>
        <fullName evidence="2">Uncharacterized protein</fullName>
    </submittedName>
</protein>
<name>A0A1U7ETM7_NATPD</name>
<dbReference type="eggNOG" id="arCOG03105">
    <property type="taxonomic scope" value="Archaea"/>
</dbReference>
<dbReference type="STRING" id="348780.NP_0372A"/>
<dbReference type="EMBL" id="CR936257">
    <property type="protein sequence ID" value="CAI48277.1"/>
    <property type="molecule type" value="Genomic_DNA"/>
</dbReference>
<dbReference type="Proteomes" id="UP000002698">
    <property type="component" value="Chromosome"/>
</dbReference>
<dbReference type="OrthoDB" id="166534at2157"/>
<gene>
    <name evidence="2" type="ordered locus">NP_0372A</name>
</gene>
<dbReference type="GeneID" id="3700833"/>
<dbReference type="HOGENOM" id="CLU_770755_0_0_2"/>
<evidence type="ECO:0000313" key="2">
    <source>
        <dbReference type="EMBL" id="CAI48277.1"/>
    </source>
</evidence>
<accession>A0A1U7ETM7</accession>
<dbReference type="AlphaFoldDB" id="A0A1U7ETM7"/>
<dbReference type="KEGG" id="nph:NP_0372A"/>
<sequence>MKEFGFELRVCAWAERHWQPSGDGRVLVARQLGTRSRRWDTVIIETTETALTQRAAFGPERLDSDLLFVAQHAPTGWDYYRDCLPDPGYPWRYVRESIHRAADRGFIETRRDGNRIEIRRRYRYPDWVDRIVAIENKPDLDASAARRLAEQLEHDVALGLADEVWLATNTTGDDIEPALLEAMPVDVGILAVDADGIHAERVWNPRTLDASSPGVRPTDRCDGRIDFEYADADWKQRKRLEIAERAYERGWRSYAETMRPDCRHFELRDPAGPFPWCAAKEREPTATECSGRCVDFEPEPPAWRSKEWPLSGGPGRAVSQLLDRKRQRRR</sequence>
<proteinExistence type="predicted"/>
<dbReference type="InterPro" id="IPR043901">
    <property type="entry name" value="DUF5787"/>
</dbReference>
<evidence type="ECO:0000313" key="3">
    <source>
        <dbReference type="Proteomes" id="UP000002698"/>
    </source>
</evidence>
<dbReference type="EnsemblBacteria" id="CAI48277">
    <property type="protein sequence ID" value="CAI48277"/>
    <property type="gene ID" value="NP_0372A"/>
</dbReference>
<dbReference type="RefSeq" id="WP_011321915.1">
    <property type="nucleotide sequence ID" value="NC_007426.1"/>
</dbReference>
<keyword evidence="3" id="KW-1185">Reference proteome</keyword>
<feature type="region of interest" description="Disordered" evidence="1">
    <location>
        <begin position="301"/>
        <end position="330"/>
    </location>
</feature>
<dbReference type="Pfam" id="PF19100">
    <property type="entry name" value="DUF5787"/>
    <property type="match status" value="1"/>
</dbReference>